<proteinExistence type="inferred from homology"/>
<feature type="domain" description="AAA+ ATPase" evidence="8">
    <location>
        <begin position="50"/>
        <end position="186"/>
    </location>
</feature>
<dbReference type="InterPro" id="IPR027417">
    <property type="entry name" value="P-loop_NTPase"/>
</dbReference>
<keyword evidence="2 7" id="KW-0547">Nucleotide-binding</keyword>
<reference evidence="9 10" key="1">
    <citation type="journal article" date="2018" name="Sci. Rep.">
        <title>Genomic signatures of local adaptation to the degree of environmental predictability in rotifers.</title>
        <authorList>
            <person name="Franch-Gras L."/>
            <person name="Hahn C."/>
            <person name="Garcia-Roger E.M."/>
            <person name="Carmona M.J."/>
            <person name="Serra M."/>
            <person name="Gomez A."/>
        </authorList>
    </citation>
    <scope>NUCLEOTIDE SEQUENCE [LARGE SCALE GENOMIC DNA]</scope>
    <source>
        <strain evidence="9">HYR1</strain>
    </source>
</reference>
<keyword evidence="1" id="KW-0493">Microtubule</keyword>
<dbReference type="InterPro" id="IPR003593">
    <property type="entry name" value="AAA+_ATPase"/>
</dbReference>
<dbReference type="EMBL" id="REGN01001577">
    <property type="protein sequence ID" value="RNA33807.1"/>
    <property type="molecule type" value="Genomic_DNA"/>
</dbReference>
<keyword evidence="4" id="KW-0413">Isomerase</keyword>
<sequence length="290" mass="32522">MVEIIIDEIVDKKDVKFSDIIGQNKAKQALHELVILPSVNPKLFTGLLTPLKGLLLFGPPGNGKTMLAKAAANEANCNFFNINSSSLTSKYVGDGEKLVRTLFAVARHLQPSIIFIDEIDSILSSRKENEHEASRRLKTEFFIQFDGMQTEKNDRILVMGATNRPYDLDNAALRRFPKRIFVGLPETETRVELIKKLLHSHSHSLTEQQIRDLGRRTQGYSGSDLNSLATDAAYGPIREKSIEDLKVLTKNSIRPIRHNDFIVALSQIKITPPKDLVELDNWNKAYGASS</sequence>
<dbReference type="Pfam" id="PF17862">
    <property type="entry name" value="AAA_lid_3"/>
    <property type="match status" value="1"/>
</dbReference>
<dbReference type="GO" id="GO:0005874">
    <property type="term" value="C:microtubule"/>
    <property type="evidence" value="ECO:0007669"/>
    <property type="project" value="UniProtKB-KW"/>
</dbReference>
<dbReference type="InterPro" id="IPR003960">
    <property type="entry name" value="ATPase_AAA_CS"/>
</dbReference>
<evidence type="ECO:0000256" key="4">
    <source>
        <dbReference type="ARBA" id="ARBA00023235"/>
    </source>
</evidence>
<accession>A0A3M7SDS9</accession>
<dbReference type="GO" id="GO:0016887">
    <property type="term" value="F:ATP hydrolysis activity"/>
    <property type="evidence" value="ECO:0007669"/>
    <property type="project" value="InterPro"/>
</dbReference>
<evidence type="ECO:0000259" key="8">
    <source>
        <dbReference type="SMART" id="SM00382"/>
    </source>
</evidence>
<evidence type="ECO:0000256" key="3">
    <source>
        <dbReference type="ARBA" id="ARBA00022840"/>
    </source>
</evidence>
<dbReference type="SUPFAM" id="SSF52540">
    <property type="entry name" value="P-loop containing nucleoside triphosphate hydrolases"/>
    <property type="match status" value="1"/>
</dbReference>
<dbReference type="EC" id="5.6.1.1" evidence="6"/>
<evidence type="ECO:0000313" key="10">
    <source>
        <dbReference type="Proteomes" id="UP000276133"/>
    </source>
</evidence>
<dbReference type="FunFam" id="3.40.50.300:FF:000093">
    <property type="entry name" value="Fidgetin-like 1"/>
    <property type="match status" value="1"/>
</dbReference>
<dbReference type="SMART" id="SM00382">
    <property type="entry name" value="AAA"/>
    <property type="match status" value="1"/>
</dbReference>
<keyword evidence="3 7" id="KW-0067">ATP-binding</keyword>
<evidence type="ECO:0000256" key="5">
    <source>
        <dbReference type="ARBA" id="ARBA00036378"/>
    </source>
</evidence>
<dbReference type="Proteomes" id="UP000276133">
    <property type="component" value="Unassembled WGS sequence"/>
</dbReference>
<evidence type="ECO:0000256" key="7">
    <source>
        <dbReference type="RuleBase" id="RU003651"/>
    </source>
</evidence>
<dbReference type="InterPro" id="IPR041569">
    <property type="entry name" value="AAA_lid_3"/>
</dbReference>
<evidence type="ECO:0000256" key="1">
    <source>
        <dbReference type="ARBA" id="ARBA00022701"/>
    </source>
</evidence>
<evidence type="ECO:0000313" key="9">
    <source>
        <dbReference type="EMBL" id="RNA33807.1"/>
    </source>
</evidence>
<protein>
    <recommendedName>
        <fullName evidence="6">microtubule-severing ATPase</fullName>
        <ecNumber evidence="6">5.6.1.1</ecNumber>
    </recommendedName>
</protein>
<comment type="catalytic activity">
    <reaction evidence="5">
        <text>n ATP + n H2O + a microtubule = n ADP + n phosphate + (n+1) alpha/beta tubulin heterodimers.</text>
        <dbReference type="EC" id="5.6.1.1"/>
    </reaction>
</comment>
<dbReference type="InterPro" id="IPR003959">
    <property type="entry name" value="ATPase_AAA_core"/>
</dbReference>
<keyword evidence="10" id="KW-1185">Reference proteome</keyword>
<comment type="caution">
    <text evidence="9">The sequence shown here is derived from an EMBL/GenBank/DDBJ whole genome shotgun (WGS) entry which is preliminary data.</text>
</comment>
<gene>
    <name evidence="9" type="ORF">BpHYR1_008956</name>
</gene>
<dbReference type="Gene3D" id="3.40.50.300">
    <property type="entry name" value="P-loop containing nucleotide triphosphate hydrolases"/>
    <property type="match status" value="1"/>
</dbReference>
<evidence type="ECO:0000256" key="6">
    <source>
        <dbReference type="ARBA" id="ARBA00038871"/>
    </source>
</evidence>
<dbReference type="InterPro" id="IPR050304">
    <property type="entry name" value="MT-severing_AAA_ATPase"/>
</dbReference>
<dbReference type="PANTHER" id="PTHR23074:SF86">
    <property type="entry name" value="SPASTIN"/>
    <property type="match status" value="1"/>
</dbReference>
<name>A0A3M7SDS9_BRAPC</name>
<dbReference type="GO" id="GO:0008568">
    <property type="term" value="F:microtubule severing ATPase activity"/>
    <property type="evidence" value="ECO:0007669"/>
    <property type="project" value="UniProtKB-EC"/>
</dbReference>
<dbReference type="PANTHER" id="PTHR23074">
    <property type="entry name" value="AAA DOMAIN-CONTAINING"/>
    <property type="match status" value="1"/>
</dbReference>
<organism evidence="9 10">
    <name type="scientific">Brachionus plicatilis</name>
    <name type="common">Marine rotifer</name>
    <name type="synonym">Brachionus muelleri</name>
    <dbReference type="NCBI Taxonomy" id="10195"/>
    <lineage>
        <taxon>Eukaryota</taxon>
        <taxon>Metazoa</taxon>
        <taxon>Spiralia</taxon>
        <taxon>Gnathifera</taxon>
        <taxon>Rotifera</taxon>
        <taxon>Eurotatoria</taxon>
        <taxon>Monogononta</taxon>
        <taxon>Pseudotrocha</taxon>
        <taxon>Ploima</taxon>
        <taxon>Brachionidae</taxon>
        <taxon>Brachionus</taxon>
    </lineage>
</organism>
<evidence type="ECO:0000256" key="2">
    <source>
        <dbReference type="ARBA" id="ARBA00022741"/>
    </source>
</evidence>
<dbReference type="STRING" id="10195.A0A3M7SDS9"/>
<dbReference type="GO" id="GO:0005524">
    <property type="term" value="F:ATP binding"/>
    <property type="evidence" value="ECO:0007669"/>
    <property type="project" value="UniProtKB-KW"/>
</dbReference>
<dbReference type="Pfam" id="PF00004">
    <property type="entry name" value="AAA"/>
    <property type="match status" value="1"/>
</dbReference>
<dbReference type="OrthoDB" id="10251136at2759"/>
<dbReference type="FunFam" id="1.10.8.60:FF:000022">
    <property type="entry name" value="Fidgetin like 1"/>
    <property type="match status" value="1"/>
</dbReference>
<dbReference type="AlphaFoldDB" id="A0A3M7SDS9"/>
<dbReference type="Gene3D" id="1.10.8.60">
    <property type="match status" value="1"/>
</dbReference>
<dbReference type="PROSITE" id="PS00674">
    <property type="entry name" value="AAA"/>
    <property type="match status" value="1"/>
</dbReference>
<comment type="similarity">
    <text evidence="7">Belongs to the AAA ATPase family.</text>
</comment>